<feature type="compositionally biased region" description="Acidic residues" evidence="1">
    <location>
        <begin position="14"/>
        <end position="23"/>
    </location>
</feature>
<evidence type="ECO:0000313" key="3">
    <source>
        <dbReference type="Proteomes" id="UP000614350"/>
    </source>
</evidence>
<protein>
    <submittedName>
        <fullName evidence="2">Uncharacterized protein</fullName>
    </submittedName>
</protein>
<evidence type="ECO:0000256" key="1">
    <source>
        <dbReference type="SAM" id="MobiDB-lite"/>
    </source>
</evidence>
<dbReference type="EMBL" id="JACSEA010000007">
    <property type="protein sequence ID" value="KAF7396764.1"/>
    <property type="molecule type" value="Genomic_DNA"/>
</dbReference>
<comment type="caution">
    <text evidence="2">The sequence shown here is derived from an EMBL/GenBank/DDBJ whole genome shotgun (WGS) entry which is preliminary data.</text>
</comment>
<gene>
    <name evidence="2" type="ORF">HZH66_007626</name>
</gene>
<keyword evidence="3" id="KW-1185">Reference proteome</keyword>
<proteinExistence type="predicted"/>
<organism evidence="2 3">
    <name type="scientific">Vespula vulgaris</name>
    <name type="common">Yellow jacket</name>
    <name type="synonym">Wasp</name>
    <dbReference type="NCBI Taxonomy" id="7454"/>
    <lineage>
        <taxon>Eukaryota</taxon>
        <taxon>Metazoa</taxon>
        <taxon>Ecdysozoa</taxon>
        <taxon>Arthropoda</taxon>
        <taxon>Hexapoda</taxon>
        <taxon>Insecta</taxon>
        <taxon>Pterygota</taxon>
        <taxon>Neoptera</taxon>
        <taxon>Endopterygota</taxon>
        <taxon>Hymenoptera</taxon>
        <taxon>Apocrita</taxon>
        <taxon>Aculeata</taxon>
        <taxon>Vespoidea</taxon>
        <taxon>Vespidae</taxon>
        <taxon>Vespinae</taxon>
        <taxon>Vespula</taxon>
    </lineage>
</organism>
<accession>A0A834K181</accession>
<dbReference type="AlphaFoldDB" id="A0A834K181"/>
<reference evidence="2" key="1">
    <citation type="journal article" date="2020" name="G3 (Bethesda)">
        <title>High-Quality Assemblies for Three Invasive Social Wasps from the &lt;i&gt;Vespula&lt;/i&gt; Genus.</title>
        <authorList>
            <person name="Harrop T.W.R."/>
            <person name="Guhlin J."/>
            <person name="McLaughlin G.M."/>
            <person name="Permina E."/>
            <person name="Stockwell P."/>
            <person name="Gilligan J."/>
            <person name="Le Lec M.F."/>
            <person name="Gruber M.A.M."/>
            <person name="Quinn O."/>
            <person name="Lovegrove M."/>
            <person name="Duncan E.J."/>
            <person name="Remnant E.J."/>
            <person name="Van Eeckhoven J."/>
            <person name="Graham B."/>
            <person name="Knapp R.A."/>
            <person name="Langford K.W."/>
            <person name="Kronenberg Z."/>
            <person name="Press M.O."/>
            <person name="Eacker S.M."/>
            <person name="Wilson-Rankin E.E."/>
            <person name="Purcell J."/>
            <person name="Lester P.J."/>
            <person name="Dearden P.K."/>
        </authorList>
    </citation>
    <scope>NUCLEOTIDE SEQUENCE</scope>
    <source>
        <strain evidence="2">Marl-1</strain>
    </source>
</reference>
<dbReference type="Proteomes" id="UP000614350">
    <property type="component" value="Unassembled WGS sequence"/>
</dbReference>
<feature type="compositionally biased region" description="Basic and acidic residues" evidence="1">
    <location>
        <begin position="1"/>
        <end position="13"/>
    </location>
</feature>
<feature type="region of interest" description="Disordered" evidence="1">
    <location>
        <begin position="1"/>
        <end position="60"/>
    </location>
</feature>
<feature type="compositionally biased region" description="Basic residues" evidence="1">
    <location>
        <begin position="28"/>
        <end position="49"/>
    </location>
</feature>
<sequence>MREEKPAERSRKEEEEEEEEVEEEQHKKNEKKKRKKKKNWRSSTNRRRSTSTTVQRNFAKISEQSAPFTIDPCHSRQPPLELPWYEAVSLLSSTFDLITLRNAPLDSRTSFHRKTLRTSTRHLPEMEKKLIEPLHSACRIESNFTRYAVDVPCLFKAGNPQRTDDFSRKDNISIEMGRGTLAMRNIALKPSTTKPRNTDLEVELFLYVYTAIFLTFSKSSSTATEIGCIVLIQKFVKHDSRRDTNCLELEKTSHLTYVYYNIEEQALAINSGDA</sequence>
<evidence type="ECO:0000313" key="2">
    <source>
        <dbReference type="EMBL" id="KAF7396764.1"/>
    </source>
</evidence>
<name>A0A834K181_VESVU</name>